<dbReference type="SMART" id="SM00382">
    <property type="entry name" value="AAA"/>
    <property type="match status" value="1"/>
</dbReference>
<dbReference type="InterPro" id="IPR017911">
    <property type="entry name" value="MacB-like_ATP-bd"/>
</dbReference>
<gene>
    <name evidence="6" type="ORF">BAVI_00285</name>
</gene>
<keyword evidence="2" id="KW-0813">Transport</keyword>
<organism evidence="6 7">
    <name type="scientific">Neobacillus vireti LMG 21834</name>
    <dbReference type="NCBI Taxonomy" id="1131730"/>
    <lineage>
        <taxon>Bacteria</taxon>
        <taxon>Bacillati</taxon>
        <taxon>Bacillota</taxon>
        <taxon>Bacilli</taxon>
        <taxon>Bacillales</taxon>
        <taxon>Bacillaceae</taxon>
        <taxon>Neobacillus</taxon>
    </lineage>
</organism>
<dbReference type="Proteomes" id="UP000018877">
    <property type="component" value="Unassembled WGS sequence"/>
</dbReference>
<dbReference type="GO" id="GO:0016887">
    <property type="term" value="F:ATP hydrolysis activity"/>
    <property type="evidence" value="ECO:0007669"/>
    <property type="project" value="InterPro"/>
</dbReference>
<reference evidence="6 7" key="1">
    <citation type="journal article" date="2014" name="Environ. Microbiol.">
        <title>The nitrate-ammonifying and nosZ-carrying bacterium Bacillus vireti is a potent source and sink for nitric and nitrous oxide under high nitrate conditions.</title>
        <authorList>
            <person name="Mania D."/>
            <person name="Heylen K."/>
            <person name="van Spanning R.J."/>
            <person name="Frostegard A."/>
        </authorList>
    </citation>
    <scope>NUCLEOTIDE SEQUENCE [LARGE SCALE GENOMIC DNA]</scope>
    <source>
        <strain evidence="6 7">LMG 21834</strain>
    </source>
</reference>
<dbReference type="InterPro" id="IPR027417">
    <property type="entry name" value="P-loop_NTPase"/>
</dbReference>
<keyword evidence="4" id="KW-0067">ATP-binding</keyword>
<evidence type="ECO:0000256" key="2">
    <source>
        <dbReference type="ARBA" id="ARBA00022448"/>
    </source>
</evidence>
<keyword evidence="7" id="KW-1185">Reference proteome</keyword>
<dbReference type="AlphaFoldDB" id="A0AB94IUU3"/>
<evidence type="ECO:0000313" key="6">
    <source>
        <dbReference type="EMBL" id="ETI70792.1"/>
    </source>
</evidence>
<evidence type="ECO:0000256" key="3">
    <source>
        <dbReference type="ARBA" id="ARBA00022741"/>
    </source>
</evidence>
<proteinExistence type="inferred from homology"/>
<dbReference type="GO" id="GO:0098796">
    <property type="term" value="C:membrane protein complex"/>
    <property type="evidence" value="ECO:0007669"/>
    <property type="project" value="UniProtKB-ARBA"/>
</dbReference>
<dbReference type="PROSITE" id="PS50893">
    <property type="entry name" value="ABC_TRANSPORTER_2"/>
    <property type="match status" value="1"/>
</dbReference>
<dbReference type="InterPro" id="IPR015854">
    <property type="entry name" value="ABC_transpr_LolD-like"/>
</dbReference>
<evidence type="ECO:0000256" key="4">
    <source>
        <dbReference type="ARBA" id="ARBA00022840"/>
    </source>
</evidence>
<dbReference type="Pfam" id="PF00005">
    <property type="entry name" value="ABC_tran"/>
    <property type="match status" value="1"/>
</dbReference>
<accession>A0AB94IUU3</accession>
<dbReference type="GO" id="GO:0022857">
    <property type="term" value="F:transmembrane transporter activity"/>
    <property type="evidence" value="ECO:0007669"/>
    <property type="project" value="TreeGrafter"/>
</dbReference>
<dbReference type="GO" id="GO:0005886">
    <property type="term" value="C:plasma membrane"/>
    <property type="evidence" value="ECO:0007669"/>
    <property type="project" value="TreeGrafter"/>
</dbReference>
<comment type="similarity">
    <text evidence="1">Belongs to the ABC transporter superfamily.</text>
</comment>
<dbReference type="InterPro" id="IPR017871">
    <property type="entry name" value="ABC_transporter-like_CS"/>
</dbReference>
<comment type="caution">
    <text evidence="6">The sequence shown here is derived from an EMBL/GenBank/DDBJ whole genome shotgun (WGS) entry which is preliminary data.</text>
</comment>
<dbReference type="InterPro" id="IPR003439">
    <property type="entry name" value="ABC_transporter-like_ATP-bd"/>
</dbReference>
<dbReference type="CDD" id="cd03255">
    <property type="entry name" value="ABC_MJ0796_LolCDE_FtsE"/>
    <property type="match status" value="1"/>
</dbReference>
<dbReference type="SUPFAM" id="SSF52540">
    <property type="entry name" value="P-loop containing nucleoside triphosphate hydrolases"/>
    <property type="match status" value="1"/>
</dbReference>
<evidence type="ECO:0000256" key="1">
    <source>
        <dbReference type="ARBA" id="ARBA00005417"/>
    </source>
</evidence>
<keyword evidence="3" id="KW-0547">Nucleotide-binding</keyword>
<evidence type="ECO:0000313" key="7">
    <source>
        <dbReference type="Proteomes" id="UP000018877"/>
    </source>
</evidence>
<dbReference type="RefSeq" id="WP_024026283.1">
    <property type="nucleotide sequence ID" value="NZ_ALAN01000008.1"/>
</dbReference>
<protein>
    <submittedName>
        <fullName evidence="6">ABC transporter</fullName>
    </submittedName>
</protein>
<name>A0AB94IUU3_9BACI</name>
<dbReference type="EMBL" id="ALAN01000008">
    <property type="protein sequence ID" value="ETI70792.1"/>
    <property type="molecule type" value="Genomic_DNA"/>
</dbReference>
<dbReference type="PROSITE" id="PS00211">
    <property type="entry name" value="ABC_TRANSPORTER_1"/>
    <property type="match status" value="1"/>
</dbReference>
<sequence length="229" mass="24998">MEHIALKSVSKDYIGEGVTTSALHDITIDFTKGEVVSIMGSSGSGKSTLLSIIGTLDKPTSGEVYFDSKPISKLKLDDLADIRFTNIGFVFQQFHLLPSLTALENVIIPLFNRKISFNKTERAKELLDLVGLEDKLNAFPSQLSGGQQQRVAIARALIAEPEWILADEPTGNLDTETGNSIFSLLLQLNKTKNCGVIVVTHDTVLAEKAGRVIEMKDGSLIRDRRGCPI</sequence>
<evidence type="ECO:0000259" key="5">
    <source>
        <dbReference type="PROSITE" id="PS50893"/>
    </source>
</evidence>
<dbReference type="Gene3D" id="3.40.50.300">
    <property type="entry name" value="P-loop containing nucleotide triphosphate hydrolases"/>
    <property type="match status" value="1"/>
</dbReference>
<dbReference type="PANTHER" id="PTHR24220">
    <property type="entry name" value="IMPORT ATP-BINDING PROTEIN"/>
    <property type="match status" value="1"/>
</dbReference>
<dbReference type="GO" id="GO:0005524">
    <property type="term" value="F:ATP binding"/>
    <property type="evidence" value="ECO:0007669"/>
    <property type="project" value="UniProtKB-KW"/>
</dbReference>
<dbReference type="FunFam" id="3.40.50.300:FF:000032">
    <property type="entry name" value="Export ABC transporter ATP-binding protein"/>
    <property type="match status" value="1"/>
</dbReference>
<dbReference type="PANTHER" id="PTHR24220:SF86">
    <property type="entry name" value="ABC TRANSPORTER ABCH.1"/>
    <property type="match status" value="1"/>
</dbReference>
<feature type="domain" description="ABC transporter" evidence="5">
    <location>
        <begin position="4"/>
        <end position="229"/>
    </location>
</feature>
<dbReference type="InterPro" id="IPR003593">
    <property type="entry name" value="AAA+_ATPase"/>
</dbReference>